<dbReference type="Pfam" id="PF01648">
    <property type="entry name" value="ACPS"/>
    <property type="match status" value="1"/>
</dbReference>
<dbReference type="InterPro" id="IPR002582">
    <property type="entry name" value="ACPS"/>
</dbReference>
<dbReference type="NCBIfam" id="TIGR00556">
    <property type="entry name" value="pantethn_trn"/>
    <property type="match status" value="1"/>
</dbReference>
<evidence type="ECO:0000256" key="7">
    <source>
        <dbReference type="ARBA" id="ARBA00023160"/>
    </source>
</evidence>
<evidence type="ECO:0000256" key="8">
    <source>
        <dbReference type="HAMAP-Rule" id="MF_00101"/>
    </source>
</evidence>
<dbReference type="HAMAP" id="MF_00101">
    <property type="entry name" value="AcpS"/>
    <property type="match status" value="1"/>
</dbReference>
<evidence type="ECO:0000256" key="4">
    <source>
        <dbReference type="ARBA" id="ARBA00022832"/>
    </source>
</evidence>
<evidence type="ECO:0000256" key="9">
    <source>
        <dbReference type="SAM" id="MobiDB-lite"/>
    </source>
</evidence>
<gene>
    <name evidence="8" type="primary">acpS</name>
    <name evidence="11" type="ORF">Vlu01_49050</name>
</gene>
<name>A0ABQ4J261_9ACTN</name>
<organism evidence="11 12">
    <name type="scientific">Micromonospora lutea</name>
    <dbReference type="NCBI Taxonomy" id="419825"/>
    <lineage>
        <taxon>Bacteria</taxon>
        <taxon>Bacillati</taxon>
        <taxon>Actinomycetota</taxon>
        <taxon>Actinomycetes</taxon>
        <taxon>Micromonosporales</taxon>
        <taxon>Micromonosporaceae</taxon>
        <taxon>Micromonospora</taxon>
    </lineage>
</organism>
<dbReference type="Gene3D" id="3.90.470.20">
    <property type="entry name" value="4'-phosphopantetheinyl transferase domain"/>
    <property type="match status" value="1"/>
</dbReference>
<keyword evidence="1 8" id="KW-0444">Lipid biosynthesis</keyword>
<feature type="binding site" evidence="8">
    <location>
        <position position="106"/>
    </location>
    <ligand>
        <name>Mg(2+)</name>
        <dbReference type="ChEBI" id="CHEBI:18420"/>
    </ligand>
</feature>
<comment type="function">
    <text evidence="8">Transfers the 4'-phosphopantetheine moiety from coenzyme A to a Ser of acyl-carrier-protein.</text>
</comment>
<dbReference type="InterPro" id="IPR037143">
    <property type="entry name" value="4-PPantetheinyl_Trfase_dom_sf"/>
</dbReference>
<dbReference type="Proteomes" id="UP000643165">
    <property type="component" value="Unassembled WGS sequence"/>
</dbReference>
<evidence type="ECO:0000256" key="5">
    <source>
        <dbReference type="ARBA" id="ARBA00022842"/>
    </source>
</evidence>
<evidence type="ECO:0000256" key="3">
    <source>
        <dbReference type="ARBA" id="ARBA00022723"/>
    </source>
</evidence>
<evidence type="ECO:0000256" key="2">
    <source>
        <dbReference type="ARBA" id="ARBA00022679"/>
    </source>
</evidence>
<keyword evidence="4 8" id="KW-0276">Fatty acid metabolism</keyword>
<evidence type="ECO:0000259" key="10">
    <source>
        <dbReference type="Pfam" id="PF01648"/>
    </source>
</evidence>
<reference evidence="11 12" key="1">
    <citation type="submission" date="2021-01" db="EMBL/GenBank/DDBJ databases">
        <title>Whole genome shotgun sequence of Verrucosispora lutea NBRC 106530.</title>
        <authorList>
            <person name="Komaki H."/>
            <person name="Tamura T."/>
        </authorList>
    </citation>
    <scope>NUCLEOTIDE SEQUENCE [LARGE SCALE GENOMIC DNA]</scope>
    <source>
        <strain evidence="11 12">NBRC 106530</strain>
    </source>
</reference>
<keyword evidence="5 8" id="KW-0460">Magnesium</keyword>
<feature type="domain" description="4'-phosphopantetheinyl transferase" evidence="10">
    <location>
        <begin position="53"/>
        <end position="166"/>
    </location>
</feature>
<proteinExistence type="inferred from homology"/>
<keyword evidence="7 8" id="KW-0275">Fatty acid biosynthesis</keyword>
<comment type="catalytic activity">
    <reaction evidence="8">
        <text>apo-[ACP] + CoA = holo-[ACP] + adenosine 3',5'-bisphosphate + H(+)</text>
        <dbReference type="Rhea" id="RHEA:12068"/>
        <dbReference type="Rhea" id="RHEA-COMP:9685"/>
        <dbReference type="Rhea" id="RHEA-COMP:9690"/>
        <dbReference type="ChEBI" id="CHEBI:15378"/>
        <dbReference type="ChEBI" id="CHEBI:29999"/>
        <dbReference type="ChEBI" id="CHEBI:57287"/>
        <dbReference type="ChEBI" id="CHEBI:58343"/>
        <dbReference type="ChEBI" id="CHEBI:64479"/>
        <dbReference type="EC" id="2.7.8.7"/>
    </reaction>
</comment>
<keyword evidence="12" id="KW-1185">Reference proteome</keyword>
<protein>
    <recommendedName>
        <fullName evidence="8">Holo-[acyl-carrier-protein] synthase</fullName>
        <shortName evidence="8">Holo-ACP synthase</shortName>
        <ecNumber evidence="8">2.7.8.7</ecNumber>
    </recommendedName>
    <alternativeName>
        <fullName evidence="8">4'-phosphopantetheinyl transferase AcpS</fullName>
    </alternativeName>
</protein>
<evidence type="ECO:0000256" key="1">
    <source>
        <dbReference type="ARBA" id="ARBA00022516"/>
    </source>
</evidence>
<comment type="cofactor">
    <cofactor evidence="8">
        <name>Mg(2+)</name>
        <dbReference type="ChEBI" id="CHEBI:18420"/>
    </cofactor>
</comment>
<keyword evidence="8" id="KW-0963">Cytoplasm</keyword>
<dbReference type="EC" id="2.7.8.7" evidence="8"/>
<dbReference type="RefSeq" id="WP_204003736.1">
    <property type="nucleotide sequence ID" value="NZ_BOPB01000031.1"/>
</dbReference>
<comment type="caution">
    <text evidence="11">The sequence shown here is derived from an EMBL/GenBank/DDBJ whole genome shotgun (WGS) entry which is preliminary data.</text>
</comment>
<sequence>MIGVAPPDPPHGGDLAGRDLERRSLPGPDLDGRGPGGGPAEALRRLVGGTPDVGLDLVAVERVRRAIDHHGDRWLADMFTGPELEQLRLVRGDLPERAAGRVAAKEAIVKALRPDDLVAWHDIEVLRLPHGAPVVRLSGRAGRHAEHRGVRSVAVSITHQDGWAAAIAVAGPAEPDTTEEYPHG</sequence>
<dbReference type="InterPro" id="IPR004568">
    <property type="entry name" value="Ppantetheine-prot_Trfase_dom"/>
</dbReference>
<feature type="region of interest" description="Disordered" evidence="9">
    <location>
        <begin position="1"/>
        <end position="40"/>
    </location>
</feature>
<evidence type="ECO:0000313" key="11">
    <source>
        <dbReference type="EMBL" id="GIJ24281.1"/>
    </source>
</evidence>
<comment type="similarity">
    <text evidence="8">Belongs to the P-Pant transferase superfamily. AcpS family.</text>
</comment>
<evidence type="ECO:0000256" key="6">
    <source>
        <dbReference type="ARBA" id="ARBA00023098"/>
    </source>
</evidence>
<dbReference type="InterPro" id="IPR008278">
    <property type="entry name" value="4-PPantetheinyl_Trfase_dom"/>
</dbReference>
<feature type="compositionally biased region" description="Pro residues" evidence="9">
    <location>
        <begin position="1"/>
        <end position="10"/>
    </location>
</feature>
<keyword evidence="3 8" id="KW-0479">Metal-binding</keyword>
<dbReference type="EMBL" id="BOPB01000031">
    <property type="protein sequence ID" value="GIJ24281.1"/>
    <property type="molecule type" value="Genomic_DNA"/>
</dbReference>
<evidence type="ECO:0000313" key="12">
    <source>
        <dbReference type="Proteomes" id="UP000643165"/>
    </source>
</evidence>
<feature type="binding site" evidence="8">
    <location>
        <position position="56"/>
    </location>
    <ligand>
        <name>Mg(2+)</name>
        <dbReference type="ChEBI" id="CHEBI:18420"/>
    </ligand>
</feature>
<dbReference type="SUPFAM" id="SSF56214">
    <property type="entry name" value="4'-phosphopantetheinyl transferase"/>
    <property type="match status" value="1"/>
</dbReference>
<keyword evidence="6 8" id="KW-0443">Lipid metabolism</keyword>
<accession>A0ABQ4J261</accession>
<keyword evidence="2 8" id="KW-0808">Transferase</keyword>
<comment type="subcellular location">
    <subcellularLocation>
        <location evidence="8">Cytoplasm</location>
    </subcellularLocation>
</comment>